<accession>A0A8T1W6L8</accession>
<name>A0A8T1W6L8_9STRA</name>
<sequence>MAIPLGTAAYKAIDSYFSISDEDVNRDSDSTRLQVTYTYLIAWAFQLLSLAFIGLLPRQKLEVQQLRYYGGYSTSGGWLVVVVLFSVLIYVTTANVLSLFKTETLRCAKLVRCQIIVIIETVMTGEVGKRGSCGP</sequence>
<dbReference type="OrthoDB" id="161593at2759"/>
<proteinExistence type="predicted"/>
<dbReference type="EMBL" id="JAGDFM010000049">
    <property type="protein sequence ID" value="KAG7389107.1"/>
    <property type="molecule type" value="Genomic_DNA"/>
</dbReference>
<feature type="transmembrane region" description="Helical" evidence="1">
    <location>
        <begin position="36"/>
        <end position="56"/>
    </location>
</feature>
<protein>
    <submittedName>
        <fullName evidence="2">Uncharacterized protein</fullName>
    </submittedName>
</protein>
<evidence type="ECO:0000256" key="1">
    <source>
        <dbReference type="SAM" id="Phobius"/>
    </source>
</evidence>
<dbReference type="Proteomes" id="UP000694044">
    <property type="component" value="Unassembled WGS sequence"/>
</dbReference>
<evidence type="ECO:0000313" key="3">
    <source>
        <dbReference type="Proteomes" id="UP000694044"/>
    </source>
</evidence>
<feature type="transmembrane region" description="Helical" evidence="1">
    <location>
        <begin position="76"/>
        <end position="100"/>
    </location>
</feature>
<evidence type="ECO:0000313" key="2">
    <source>
        <dbReference type="EMBL" id="KAG7389107.1"/>
    </source>
</evidence>
<dbReference type="AlphaFoldDB" id="A0A8T1W6L8"/>
<keyword evidence="3" id="KW-1185">Reference proteome</keyword>
<keyword evidence="1" id="KW-0472">Membrane</keyword>
<keyword evidence="1" id="KW-1133">Transmembrane helix</keyword>
<gene>
    <name evidence="2" type="ORF">PHYPSEUDO_011085</name>
</gene>
<organism evidence="2 3">
    <name type="scientific">Phytophthora pseudosyringae</name>
    <dbReference type="NCBI Taxonomy" id="221518"/>
    <lineage>
        <taxon>Eukaryota</taxon>
        <taxon>Sar</taxon>
        <taxon>Stramenopiles</taxon>
        <taxon>Oomycota</taxon>
        <taxon>Peronosporomycetes</taxon>
        <taxon>Peronosporales</taxon>
        <taxon>Peronosporaceae</taxon>
        <taxon>Phytophthora</taxon>
    </lineage>
</organism>
<keyword evidence="1" id="KW-0812">Transmembrane</keyword>
<comment type="caution">
    <text evidence="2">The sequence shown here is derived from an EMBL/GenBank/DDBJ whole genome shotgun (WGS) entry which is preliminary data.</text>
</comment>
<reference evidence="2" key="1">
    <citation type="submission" date="2021-02" db="EMBL/GenBank/DDBJ databases">
        <authorList>
            <person name="Palmer J.M."/>
        </authorList>
    </citation>
    <scope>NUCLEOTIDE SEQUENCE</scope>
    <source>
        <strain evidence="2">SCRP734</strain>
    </source>
</reference>